<evidence type="ECO:0000313" key="2">
    <source>
        <dbReference type="Proteomes" id="UP001190700"/>
    </source>
</evidence>
<name>A0AAE0CEJ5_9CHLO</name>
<reference evidence="1 2" key="1">
    <citation type="journal article" date="2015" name="Genome Biol. Evol.">
        <title>Comparative Genomics of a Bacterivorous Green Alga Reveals Evolutionary Causalities and Consequences of Phago-Mixotrophic Mode of Nutrition.</title>
        <authorList>
            <person name="Burns J.A."/>
            <person name="Paasch A."/>
            <person name="Narechania A."/>
            <person name="Kim E."/>
        </authorList>
    </citation>
    <scope>NUCLEOTIDE SEQUENCE [LARGE SCALE GENOMIC DNA]</scope>
    <source>
        <strain evidence="1 2">PLY_AMNH</strain>
    </source>
</reference>
<gene>
    <name evidence="1" type="ORF">CYMTET_37892</name>
</gene>
<evidence type="ECO:0000313" key="1">
    <source>
        <dbReference type="EMBL" id="KAK3252829.1"/>
    </source>
</evidence>
<comment type="caution">
    <text evidence="1">The sequence shown here is derived from an EMBL/GenBank/DDBJ whole genome shotgun (WGS) entry which is preliminary data.</text>
</comment>
<keyword evidence="2" id="KW-1185">Reference proteome</keyword>
<sequence>MKGTVVLVDGLRKSKKGTSYKINIRKRLLGSTVQLPEAGKWLELPFHVAGGAKNRHEFALGIKAQDDPRNNDEEDQLADYSKLVMAHNLSKEIGVGPLR</sequence>
<proteinExistence type="predicted"/>
<organism evidence="1 2">
    <name type="scientific">Cymbomonas tetramitiformis</name>
    <dbReference type="NCBI Taxonomy" id="36881"/>
    <lineage>
        <taxon>Eukaryota</taxon>
        <taxon>Viridiplantae</taxon>
        <taxon>Chlorophyta</taxon>
        <taxon>Pyramimonadophyceae</taxon>
        <taxon>Pyramimonadales</taxon>
        <taxon>Pyramimonadaceae</taxon>
        <taxon>Cymbomonas</taxon>
    </lineage>
</organism>
<dbReference type="AlphaFoldDB" id="A0AAE0CEJ5"/>
<dbReference type="EMBL" id="LGRX02025153">
    <property type="protein sequence ID" value="KAK3252829.1"/>
    <property type="molecule type" value="Genomic_DNA"/>
</dbReference>
<protein>
    <submittedName>
        <fullName evidence="1">Uncharacterized protein</fullName>
    </submittedName>
</protein>
<accession>A0AAE0CEJ5</accession>
<dbReference type="Proteomes" id="UP001190700">
    <property type="component" value="Unassembled WGS sequence"/>
</dbReference>